<evidence type="ECO:0000256" key="5">
    <source>
        <dbReference type="ARBA" id="ARBA00022989"/>
    </source>
</evidence>
<dbReference type="RefSeq" id="WP_317900388.1">
    <property type="nucleotide sequence ID" value="NZ_JAIRBC010000001.1"/>
</dbReference>
<accession>A0AAE3JMX3</accession>
<keyword evidence="3 8" id="KW-0812">Transmembrane</keyword>
<evidence type="ECO:0000256" key="8">
    <source>
        <dbReference type="SAM" id="Phobius"/>
    </source>
</evidence>
<gene>
    <name evidence="10" type="ORF">K8352_00600</name>
</gene>
<evidence type="ECO:0000256" key="3">
    <source>
        <dbReference type="ARBA" id="ARBA00022692"/>
    </source>
</evidence>
<keyword evidence="4" id="KW-0547">Nucleotide-binding</keyword>
<dbReference type="AlphaFoldDB" id="A0AAE3JMX3"/>
<evidence type="ECO:0000313" key="11">
    <source>
        <dbReference type="Proteomes" id="UP001200642"/>
    </source>
</evidence>
<dbReference type="GO" id="GO:0005886">
    <property type="term" value="C:plasma membrane"/>
    <property type="evidence" value="ECO:0007669"/>
    <property type="project" value="UniProtKB-SubCell"/>
</dbReference>
<keyword evidence="6" id="KW-0051">Antiviral defense</keyword>
<keyword evidence="11" id="KW-1185">Reference proteome</keyword>
<evidence type="ECO:0000256" key="7">
    <source>
        <dbReference type="ARBA" id="ARBA00023136"/>
    </source>
</evidence>
<dbReference type="Proteomes" id="UP001200642">
    <property type="component" value="Unassembled WGS sequence"/>
</dbReference>
<evidence type="ECO:0000256" key="6">
    <source>
        <dbReference type="ARBA" id="ARBA00023118"/>
    </source>
</evidence>
<comment type="subcellular location">
    <subcellularLocation>
        <location evidence="1">Cell membrane</location>
    </subcellularLocation>
</comment>
<organism evidence="10 11">
    <name type="scientific">Cerina litoralis</name>
    <dbReference type="NCBI Taxonomy" id="2874477"/>
    <lineage>
        <taxon>Bacteria</taxon>
        <taxon>Pseudomonadati</taxon>
        <taxon>Bacteroidota</taxon>
        <taxon>Flavobacteriia</taxon>
        <taxon>Flavobacteriales</taxon>
        <taxon>Flavobacteriaceae</taxon>
        <taxon>Cerina</taxon>
    </lineage>
</organism>
<name>A0AAE3JMX3_9FLAO</name>
<evidence type="ECO:0000256" key="1">
    <source>
        <dbReference type="ARBA" id="ARBA00004236"/>
    </source>
</evidence>
<dbReference type="EMBL" id="JAIRBC010000001">
    <property type="protein sequence ID" value="MCG2459239.1"/>
    <property type="molecule type" value="Genomic_DNA"/>
</dbReference>
<evidence type="ECO:0000313" key="10">
    <source>
        <dbReference type="EMBL" id="MCG2459239.1"/>
    </source>
</evidence>
<comment type="caution">
    <text evidence="10">The sequence shown here is derived from an EMBL/GenBank/DDBJ whole genome shotgun (WGS) entry which is preliminary data.</text>
</comment>
<feature type="domain" description="Pycsar effector protein" evidence="9">
    <location>
        <begin position="25"/>
        <end position="179"/>
    </location>
</feature>
<keyword evidence="5 8" id="KW-1133">Transmembrane helix</keyword>
<feature type="transmembrane region" description="Helical" evidence="8">
    <location>
        <begin position="43"/>
        <end position="61"/>
    </location>
</feature>
<protein>
    <submittedName>
        <fullName evidence="10">DUF5706 domain-containing protein</fullName>
    </submittedName>
</protein>
<feature type="transmembrane region" description="Helical" evidence="8">
    <location>
        <begin position="166"/>
        <end position="184"/>
    </location>
</feature>
<dbReference type="GO" id="GO:0000166">
    <property type="term" value="F:nucleotide binding"/>
    <property type="evidence" value="ECO:0007669"/>
    <property type="project" value="UniProtKB-KW"/>
</dbReference>
<reference evidence="10" key="1">
    <citation type="submission" date="2023-02" db="EMBL/GenBank/DDBJ databases">
        <title>Genome of Flavobacteriaceae gen. nov. sp. strain F89.</title>
        <authorList>
            <person name="Wang Y."/>
        </authorList>
    </citation>
    <scope>NUCLEOTIDE SEQUENCE</scope>
    <source>
        <strain evidence="10">F89</strain>
    </source>
</reference>
<dbReference type="GO" id="GO:0051607">
    <property type="term" value="P:defense response to virus"/>
    <property type="evidence" value="ECO:0007669"/>
    <property type="project" value="UniProtKB-KW"/>
</dbReference>
<feature type="transmembrane region" description="Helical" evidence="8">
    <location>
        <begin position="73"/>
        <end position="93"/>
    </location>
</feature>
<dbReference type="InterPro" id="IPR043760">
    <property type="entry name" value="PycTM_dom"/>
</dbReference>
<evidence type="ECO:0000256" key="4">
    <source>
        <dbReference type="ARBA" id="ARBA00022741"/>
    </source>
</evidence>
<sequence length="187" mass="21664">MEENEKPLVAPHIRNKHTDDLVDHYWGSIKYISSLIKASEIKAGLILSFYGILLNFIYQSLGTVLEHVDHQIGFYVLTALWFITTIASVYYSIRCFIPRIEATYDKNIFFFGDVISAFGDIRQFSKLFYEISLDEERLFEQLGQQIYVNSKIAAVKFKNIHRSLQFLAAGLVLLLVLTVYYSVVRYV</sequence>
<evidence type="ECO:0000256" key="2">
    <source>
        <dbReference type="ARBA" id="ARBA00022475"/>
    </source>
</evidence>
<dbReference type="Pfam" id="PF18967">
    <property type="entry name" value="PycTM"/>
    <property type="match status" value="1"/>
</dbReference>
<keyword evidence="2" id="KW-1003">Cell membrane</keyword>
<evidence type="ECO:0000259" key="9">
    <source>
        <dbReference type="Pfam" id="PF18967"/>
    </source>
</evidence>
<proteinExistence type="predicted"/>
<keyword evidence="7 8" id="KW-0472">Membrane</keyword>